<dbReference type="AlphaFoldDB" id="A0A9R0YFU5"/>
<dbReference type="PANTHER" id="PTHR33186:SF13">
    <property type="entry name" value="OS10G0138300 PROTEIN"/>
    <property type="match status" value="1"/>
</dbReference>
<organism evidence="1 2">
    <name type="scientific">Triticum turgidum subsp. durum</name>
    <name type="common">Durum wheat</name>
    <name type="synonym">Triticum durum</name>
    <dbReference type="NCBI Taxonomy" id="4567"/>
    <lineage>
        <taxon>Eukaryota</taxon>
        <taxon>Viridiplantae</taxon>
        <taxon>Streptophyta</taxon>
        <taxon>Embryophyta</taxon>
        <taxon>Tracheophyta</taxon>
        <taxon>Spermatophyta</taxon>
        <taxon>Magnoliopsida</taxon>
        <taxon>Liliopsida</taxon>
        <taxon>Poales</taxon>
        <taxon>Poaceae</taxon>
        <taxon>BOP clade</taxon>
        <taxon>Pooideae</taxon>
        <taxon>Triticodae</taxon>
        <taxon>Triticeae</taxon>
        <taxon>Triticinae</taxon>
        <taxon>Triticum</taxon>
    </lineage>
</organism>
<dbReference type="OMA" id="MQISHYH"/>
<evidence type="ECO:0000313" key="1">
    <source>
        <dbReference type="EMBL" id="VAI54234.1"/>
    </source>
</evidence>
<protein>
    <submittedName>
        <fullName evidence="1">Uncharacterized protein</fullName>
    </submittedName>
</protein>
<accession>A0A9R0YFU5</accession>
<dbReference type="EMBL" id="LT934122">
    <property type="protein sequence ID" value="VAI54234.1"/>
    <property type="molecule type" value="Genomic_DNA"/>
</dbReference>
<keyword evidence="2" id="KW-1185">Reference proteome</keyword>
<gene>
    <name evidence="1" type="ORF">TRITD_6Bv1G026780</name>
</gene>
<reference evidence="1 2" key="1">
    <citation type="submission" date="2017-09" db="EMBL/GenBank/DDBJ databases">
        <authorList>
            <consortium name="International Durum Wheat Genome Sequencing Consortium (IDWGSC)"/>
            <person name="Milanesi L."/>
        </authorList>
    </citation>
    <scope>NUCLEOTIDE SEQUENCE [LARGE SCALE GENOMIC DNA]</scope>
    <source>
        <strain evidence="2">cv. Svevo</strain>
    </source>
</reference>
<dbReference type="PANTHER" id="PTHR33186">
    <property type="entry name" value="OS10G0136150 PROTEIN-RELATED"/>
    <property type="match status" value="1"/>
</dbReference>
<proteinExistence type="predicted"/>
<dbReference type="Proteomes" id="UP000324705">
    <property type="component" value="Chromosome 6B"/>
</dbReference>
<dbReference type="Gramene" id="TRITD6Bv1G026780.1">
    <property type="protein sequence ID" value="TRITD6Bv1G026780.1"/>
    <property type="gene ID" value="TRITD6Bv1G026780"/>
</dbReference>
<evidence type="ECO:0000313" key="2">
    <source>
        <dbReference type="Proteomes" id="UP000324705"/>
    </source>
</evidence>
<name>A0A9R0YFU5_TRITD</name>
<sequence length="111" mass="12674">MRAEAGGLGFLLISDSDRCTSQLWKRLTDCDGIASWALARTIQLNKLLSLNPEEEERIVMLGFAENNNVLLLWTVVGLFTIHLESLKFKKLFKTMQISHYHPFESVYTEGI</sequence>